<dbReference type="Pfam" id="PF00005">
    <property type="entry name" value="ABC_tran"/>
    <property type="match status" value="1"/>
</dbReference>
<dbReference type="PANTHER" id="PTHR43158">
    <property type="entry name" value="SKFA PEPTIDE EXPORT ATP-BINDING PROTEIN SKFE"/>
    <property type="match status" value="1"/>
</dbReference>
<feature type="region of interest" description="Disordered" evidence="3">
    <location>
        <begin position="17"/>
        <end position="38"/>
    </location>
</feature>
<feature type="domain" description="ABC transporter" evidence="4">
    <location>
        <begin position="58"/>
        <end position="283"/>
    </location>
</feature>
<evidence type="ECO:0000313" key="6">
    <source>
        <dbReference type="Proteomes" id="UP000320333"/>
    </source>
</evidence>
<dbReference type="OrthoDB" id="6512918at2759"/>
<dbReference type="InterPro" id="IPR003593">
    <property type="entry name" value="AAA+_ATPase"/>
</dbReference>
<sequence>MPQIKIAKFRYKKAAKKSLSKKKPTTTTMTLHNQTNGPSETQKVQAQMAQMEPTQAAVELRNFSFSFGAEAPKIINDVTLTIPRGTRTLLIGANGAGKSTLLKILAGKSLTKDSVRVLGKHPFFETSAGITYLGTEWAHNPLVRRDVPVSRLLKTLGAERHPERCSRLLDIMDVNVDWHMHAVSDGQRRRVQIVLGLMEPWEILLLDEVTVDLDVLVRKDLMDFLKEEATVRGATIIYATHIFDGLGGWPSHVVHITEGKVDIVREVDGPTGFPELEEMRALSSKGGYEDNSALLRVVERWLREDYKYRARTSQRTNHDGMLLTRWEMLKENMKEYGDKYYNYWN</sequence>
<dbReference type="GO" id="GO:0005524">
    <property type="term" value="F:ATP binding"/>
    <property type="evidence" value="ECO:0007669"/>
    <property type="project" value="UniProtKB-KW"/>
</dbReference>
<evidence type="ECO:0000256" key="3">
    <source>
        <dbReference type="SAM" id="MobiDB-lite"/>
    </source>
</evidence>
<comment type="caution">
    <text evidence="5">The sequence shown here is derived from an EMBL/GenBank/DDBJ whole genome shotgun (WGS) entry which is preliminary data.</text>
</comment>
<gene>
    <name evidence="5" type="ORF">CcCBS67573_g03543</name>
</gene>
<dbReference type="SUPFAM" id="SSF52540">
    <property type="entry name" value="P-loop containing nucleoside triphosphate hydrolases"/>
    <property type="match status" value="1"/>
</dbReference>
<keyword evidence="6" id="KW-1185">Reference proteome</keyword>
<proteinExistence type="predicted"/>
<protein>
    <recommendedName>
        <fullName evidence="4">ABC transporter domain-containing protein</fullName>
    </recommendedName>
</protein>
<accession>A0A507FHS3</accession>
<name>A0A507FHS3_9FUNG</name>
<reference evidence="5 6" key="1">
    <citation type="journal article" date="2019" name="Sci. Rep.">
        <title>Comparative genomics of chytrid fungi reveal insights into the obligate biotrophic and pathogenic lifestyle of Synchytrium endobioticum.</title>
        <authorList>
            <person name="van de Vossenberg B.T.L.H."/>
            <person name="Warris S."/>
            <person name="Nguyen H.D.T."/>
            <person name="van Gent-Pelzer M.P.E."/>
            <person name="Joly D.L."/>
            <person name="van de Geest H.C."/>
            <person name="Bonants P.J.M."/>
            <person name="Smith D.S."/>
            <person name="Levesque C.A."/>
            <person name="van der Lee T.A.J."/>
        </authorList>
    </citation>
    <scope>NUCLEOTIDE SEQUENCE [LARGE SCALE GENOMIC DNA]</scope>
    <source>
        <strain evidence="5 6">CBS 675.73</strain>
    </source>
</reference>
<dbReference type="Proteomes" id="UP000320333">
    <property type="component" value="Unassembled WGS sequence"/>
</dbReference>
<dbReference type="GO" id="GO:0016887">
    <property type="term" value="F:ATP hydrolysis activity"/>
    <property type="evidence" value="ECO:0007669"/>
    <property type="project" value="InterPro"/>
</dbReference>
<dbReference type="AlphaFoldDB" id="A0A507FHS3"/>
<dbReference type="PANTHER" id="PTHR43158:SF2">
    <property type="entry name" value="SKFA PEPTIDE EXPORT ATP-BINDING PROTEIN SKFE"/>
    <property type="match status" value="1"/>
</dbReference>
<evidence type="ECO:0000256" key="2">
    <source>
        <dbReference type="ARBA" id="ARBA00022840"/>
    </source>
</evidence>
<keyword evidence="1" id="KW-0547">Nucleotide-binding</keyword>
<dbReference type="EMBL" id="QEAP01000091">
    <property type="protein sequence ID" value="TPX75195.1"/>
    <property type="molecule type" value="Genomic_DNA"/>
</dbReference>
<dbReference type="InterPro" id="IPR003439">
    <property type="entry name" value="ABC_transporter-like_ATP-bd"/>
</dbReference>
<evidence type="ECO:0000256" key="1">
    <source>
        <dbReference type="ARBA" id="ARBA00022741"/>
    </source>
</evidence>
<keyword evidence="2" id="KW-0067">ATP-binding</keyword>
<evidence type="ECO:0000313" key="5">
    <source>
        <dbReference type="EMBL" id="TPX75195.1"/>
    </source>
</evidence>
<evidence type="ECO:0000259" key="4">
    <source>
        <dbReference type="PROSITE" id="PS50893"/>
    </source>
</evidence>
<organism evidence="5 6">
    <name type="scientific">Chytriomyces confervae</name>
    <dbReference type="NCBI Taxonomy" id="246404"/>
    <lineage>
        <taxon>Eukaryota</taxon>
        <taxon>Fungi</taxon>
        <taxon>Fungi incertae sedis</taxon>
        <taxon>Chytridiomycota</taxon>
        <taxon>Chytridiomycota incertae sedis</taxon>
        <taxon>Chytridiomycetes</taxon>
        <taxon>Chytridiales</taxon>
        <taxon>Chytriomycetaceae</taxon>
        <taxon>Chytriomyces</taxon>
    </lineage>
</organism>
<dbReference type="Gene3D" id="3.40.50.300">
    <property type="entry name" value="P-loop containing nucleotide triphosphate hydrolases"/>
    <property type="match status" value="1"/>
</dbReference>
<dbReference type="SMART" id="SM00382">
    <property type="entry name" value="AAA"/>
    <property type="match status" value="1"/>
</dbReference>
<dbReference type="PROSITE" id="PS50893">
    <property type="entry name" value="ABC_TRANSPORTER_2"/>
    <property type="match status" value="1"/>
</dbReference>
<dbReference type="InterPro" id="IPR027417">
    <property type="entry name" value="P-loop_NTPase"/>
</dbReference>